<evidence type="ECO:0000256" key="1">
    <source>
        <dbReference type="SAM" id="MobiDB-lite"/>
    </source>
</evidence>
<feature type="transmembrane region" description="Helical" evidence="2">
    <location>
        <begin position="43"/>
        <end position="64"/>
    </location>
</feature>
<evidence type="ECO:0000256" key="2">
    <source>
        <dbReference type="SAM" id="Phobius"/>
    </source>
</evidence>
<dbReference type="Proteomes" id="UP000178603">
    <property type="component" value="Unassembled WGS sequence"/>
</dbReference>
<gene>
    <name evidence="3" type="ORF">A3E44_04775</name>
</gene>
<feature type="region of interest" description="Disordered" evidence="1">
    <location>
        <begin position="71"/>
        <end position="92"/>
    </location>
</feature>
<name>A0A1F8ATG5_9BACT</name>
<keyword evidence="2" id="KW-0812">Transmembrane</keyword>
<keyword evidence="2" id="KW-1133">Transmembrane helix</keyword>
<protein>
    <submittedName>
        <fullName evidence="3">Uncharacterized protein</fullName>
    </submittedName>
</protein>
<sequence>MENSDPANYSPIKVDPVPEQLSPTEQKLIDKLFPKVKPEVRPLILPGTLLVVISILAIGLVLIANKPRKVSQQPTSVPIPTAEPTPSPISTTDWQTYSNFGIEIKTPPTWSDPETRLGATFTSLKFKSTFAIDIKGERFDENSFNDYIENYSQAVKTRPEDVIMGNKPSKKFDVVTGVDTDRIEIFTYSETPPLLVKISYDNLWNPEITNINQILSTFRFTK</sequence>
<organism evidence="3 4">
    <name type="scientific">Candidatus Woesebacteria bacterium RIFCSPHIGHO2_12_FULL_41_24</name>
    <dbReference type="NCBI Taxonomy" id="1802510"/>
    <lineage>
        <taxon>Bacteria</taxon>
        <taxon>Candidatus Woeseibacteriota</taxon>
    </lineage>
</organism>
<evidence type="ECO:0000313" key="4">
    <source>
        <dbReference type="Proteomes" id="UP000178603"/>
    </source>
</evidence>
<dbReference type="EMBL" id="MGGW01000006">
    <property type="protein sequence ID" value="OGM55037.1"/>
    <property type="molecule type" value="Genomic_DNA"/>
</dbReference>
<reference evidence="3 4" key="1">
    <citation type="journal article" date="2016" name="Nat. Commun.">
        <title>Thousands of microbial genomes shed light on interconnected biogeochemical processes in an aquifer system.</title>
        <authorList>
            <person name="Anantharaman K."/>
            <person name="Brown C.T."/>
            <person name="Hug L.A."/>
            <person name="Sharon I."/>
            <person name="Castelle C.J."/>
            <person name="Probst A.J."/>
            <person name="Thomas B.C."/>
            <person name="Singh A."/>
            <person name="Wilkins M.J."/>
            <person name="Karaoz U."/>
            <person name="Brodie E.L."/>
            <person name="Williams K.H."/>
            <person name="Hubbard S.S."/>
            <person name="Banfield J.F."/>
        </authorList>
    </citation>
    <scope>NUCLEOTIDE SEQUENCE [LARGE SCALE GENOMIC DNA]</scope>
</reference>
<keyword evidence="2" id="KW-0472">Membrane</keyword>
<proteinExistence type="predicted"/>
<accession>A0A1F8ATG5</accession>
<comment type="caution">
    <text evidence="3">The sequence shown here is derived from an EMBL/GenBank/DDBJ whole genome shotgun (WGS) entry which is preliminary data.</text>
</comment>
<dbReference type="AlphaFoldDB" id="A0A1F8ATG5"/>
<evidence type="ECO:0000313" key="3">
    <source>
        <dbReference type="EMBL" id="OGM55037.1"/>
    </source>
</evidence>